<dbReference type="EMBL" id="CM044705">
    <property type="protein sequence ID" value="KAI5663646.1"/>
    <property type="molecule type" value="Genomic_DNA"/>
</dbReference>
<keyword evidence="2" id="KW-1185">Reference proteome</keyword>
<proteinExistence type="predicted"/>
<accession>A0ACC0AVZ6</accession>
<reference evidence="2" key="1">
    <citation type="journal article" date="2023" name="Nat. Plants">
        <title>Single-cell RNA sequencing provides a high-resolution roadmap for understanding the multicellular compartmentation of specialized metabolism.</title>
        <authorList>
            <person name="Sun S."/>
            <person name="Shen X."/>
            <person name="Li Y."/>
            <person name="Li Y."/>
            <person name="Wang S."/>
            <person name="Li R."/>
            <person name="Zhang H."/>
            <person name="Shen G."/>
            <person name="Guo B."/>
            <person name="Wei J."/>
            <person name="Xu J."/>
            <person name="St-Pierre B."/>
            <person name="Chen S."/>
            <person name="Sun C."/>
        </authorList>
    </citation>
    <scope>NUCLEOTIDE SEQUENCE [LARGE SCALE GENOMIC DNA]</scope>
</reference>
<dbReference type="Proteomes" id="UP001060085">
    <property type="component" value="Linkage Group LG05"/>
</dbReference>
<comment type="caution">
    <text evidence="1">The sequence shown here is derived from an EMBL/GenBank/DDBJ whole genome shotgun (WGS) entry which is preliminary data.</text>
</comment>
<protein>
    <submittedName>
        <fullName evidence="1">Uncharacterized protein</fullName>
    </submittedName>
</protein>
<sequence length="161" mass="18316">MRWNGITRRPLKIFQLRGGQELLALMSYVKVLAVLFPAGIVGMILDSEDQFLNWKPKPVTTVDRGRSTVHIMESYEIVHSEESSASPGKRARTSLAWDVFETLLIDSHGKRKEKCRGFERFESQYGTASNCDGENKDDEDEGISIDIQSWVARLYIDEDTS</sequence>
<evidence type="ECO:0000313" key="2">
    <source>
        <dbReference type="Proteomes" id="UP001060085"/>
    </source>
</evidence>
<evidence type="ECO:0000313" key="1">
    <source>
        <dbReference type="EMBL" id="KAI5663646.1"/>
    </source>
</evidence>
<organism evidence="1 2">
    <name type="scientific">Catharanthus roseus</name>
    <name type="common">Madagascar periwinkle</name>
    <name type="synonym">Vinca rosea</name>
    <dbReference type="NCBI Taxonomy" id="4058"/>
    <lineage>
        <taxon>Eukaryota</taxon>
        <taxon>Viridiplantae</taxon>
        <taxon>Streptophyta</taxon>
        <taxon>Embryophyta</taxon>
        <taxon>Tracheophyta</taxon>
        <taxon>Spermatophyta</taxon>
        <taxon>Magnoliopsida</taxon>
        <taxon>eudicotyledons</taxon>
        <taxon>Gunneridae</taxon>
        <taxon>Pentapetalae</taxon>
        <taxon>asterids</taxon>
        <taxon>lamiids</taxon>
        <taxon>Gentianales</taxon>
        <taxon>Apocynaceae</taxon>
        <taxon>Rauvolfioideae</taxon>
        <taxon>Vinceae</taxon>
        <taxon>Catharanthinae</taxon>
        <taxon>Catharanthus</taxon>
    </lineage>
</organism>
<name>A0ACC0AVZ6_CATRO</name>
<gene>
    <name evidence="1" type="ORF">M9H77_22969</name>
</gene>